<dbReference type="CDD" id="cd05562">
    <property type="entry name" value="Peptidases_S53_like"/>
    <property type="match status" value="1"/>
</dbReference>
<dbReference type="HOGENOM" id="CLU_267449_0_0_0"/>
<dbReference type="GO" id="GO:0004252">
    <property type="term" value="F:serine-type endopeptidase activity"/>
    <property type="evidence" value="ECO:0007669"/>
    <property type="project" value="InterPro"/>
</dbReference>
<organism evidence="7 8">
    <name type="scientific">Koribacter versatilis (strain Ellin345)</name>
    <dbReference type="NCBI Taxonomy" id="204669"/>
    <lineage>
        <taxon>Bacteria</taxon>
        <taxon>Pseudomonadati</taxon>
        <taxon>Acidobacteriota</taxon>
        <taxon>Terriglobia</taxon>
        <taxon>Terriglobales</taxon>
        <taxon>Candidatus Korobacteraceae</taxon>
        <taxon>Candidatus Korobacter</taxon>
    </lineage>
</organism>
<feature type="transmembrane region" description="Helical" evidence="5">
    <location>
        <begin position="1150"/>
        <end position="1167"/>
    </location>
</feature>
<evidence type="ECO:0000313" key="8">
    <source>
        <dbReference type="Proteomes" id="UP000002432"/>
    </source>
</evidence>
<evidence type="ECO:0000256" key="2">
    <source>
        <dbReference type="ARBA" id="ARBA00022801"/>
    </source>
</evidence>
<dbReference type="InterPro" id="IPR000209">
    <property type="entry name" value="Peptidase_S8/S53_dom"/>
</dbReference>
<dbReference type="PRINTS" id="PR00723">
    <property type="entry name" value="SUBTILISIN"/>
</dbReference>
<dbReference type="GO" id="GO:0006508">
    <property type="term" value="P:proteolysis"/>
    <property type="evidence" value="ECO:0007669"/>
    <property type="project" value="UniProtKB-KW"/>
</dbReference>
<name>Q1IIS8_KORVE</name>
<keyword evidence="5" id="KW-0812">Transmembrane</keyword>
<dbReference type="InterPro" id="IPR015500">
    <property type="entry name" value="Peptidase_S8_subtilisin-rel"/>
</dbReference>
<feature type="domain" description="Peptidase S8/S53" evidence="6">
    <location>
        <begin position="553"/>
        <end position="693"/>
    </location>
</feature>
<evidence type="ECO:0000256" key="3">
    <source>
        <dbReference type="ARBA" id="ARBA00022825"/>
    </source>
</evidence>
<proteinExistence type="predicted"/>
<dbReference type="Pfam" id="PF00082">
    <property type="entry name" value="Peptidase_S8"/>
    <property type="match status" value="1"/>
</dbReference>
<feature type="transmembrane region" description="Helical" evidence="5">
    <location>
        <begin position="1174"/>
        <end position="1192"/>
    </location>
</feature>
<protein>
    <recommendedName>
        <fullName evidence="6">Peptidase S8/S53 domain-containing protein</fullName>
    </recommendedName>
</protein>
<keyword evidence="8" id="KW-1185">Reference proteome</keyword>
<dbReference type="AlphaFoldDB" id="Q1IIS8"/>
<keyword evidence="5" id="KW-1133">Transmembrane helix</keyword>
<sequence length="1233" mass="126312">MLPDSNVGIPFHFHSPTRASSARSHRGQRTMIARTGFKRRALKTIALCVLATAASSPSLFAQSNSTRVSDDVSTHRFQPAGMASRHAMPEVPRKKNAARPATPISPAAYAQIKSLLDEKRSRNAAQRKMTSNVLYTSRMLRGLPVATGIKYLDTGIDLDQKNRIAVDISATVSEDLLNRLSKTGAAVLYSNAKYHAIRAMIPADRAEEIAGWNEVRSISERRAAKTARVVAPTTRGQAVSDRLRAALKGVKKNDSSMPTTEGDITHQADKARLLGIDGTGLKIGVMSDGVTSLADSQALGALGPVTVLPGQVGQGDEGTAMLEIVHTLAPGATLYFATAFTSIESFADNIRALRAAGCDIIVDDVSYYVETPFQDGQADSVVSDTDGGVVIQAVNDVTADGAWYFSSAANEGNMDWGISGTWEGDFKDGGAADGVLTGYGNVHLFGTVPYDSNLDYGQIATLFWADPLGGSTNDYDFFLVSEDGTTIWDASLNIQDGTQDPYEALFDYLNPGDRLVVVKAPTASNVFMHIGTWPGVLEQATMGATVGHNGGRNTFSVAATPACGAIASGYPSGPCNKAFDATSLVEPYSSDGPRHIFFNADSTPITAGDLTSTGGTVLNKVDFTAADGVSVTGVGGFPNPFYGTSAAAPHAAAIAALVKSAKPDISAADLTTALTSTAIDIMGSGYDNSSGAGIIMALPAVNAAGLTTGVANPVVVTATAAENPGNGDGILTAGEGGALTVTLGNPHGAAKASGITATLVPVTPGVTVTTPASSAFGDLDIGATSTNATTFAFTLPANFDDCAGWVDFQLMLNYTGGPAATRTLQFSVPVGAPAVVVNGTFGSAASTTAITGVSGTQTGRVLRDGSPSVCGTKKPFPGMFDGDPHGFDSYTFTACRSGCVNVTMQEPNYTGSDEQLFVSGYIPLFDPTDPISNWQGDAGYTFNATGFGVDALAGNDVAITVTDVSNLSTGASYSLTIPGCSLTCVAPNTPPVALAKDINAIAGTDGTADADVDNGSYSPSGLAITKTQSPAGPYPTGTTAVTLTVTDAYGASAQATANVTVTVPVTISTTTDSGTVKAGDTATFTFNVTSVSNDLAFSCSGLPADAVCAFNKSSFTTTNGVLSGTVDLTISTTASQTVTASATPASNGAAPMYAAFALPIIGLLGMGRRKNRKALLRMIVTMALFVLALGLASCGDSHHSVIVPGTPAGTYAITVNATNASGTATTTVNLTVN</sequence>
<dbReference type="InterPro" id="IPR023828">
    <property type="entry name" value="Peptidase_S8_Ser-AS"/>
</dbReference>
<evidence type="ECO:0000259" key="6">
    <source>
        <dbReference type="Pfam" id="PF00082"/>
    </source>
</evidence>
<dbReference type="KEGG" id="aba:Acid345_4222"/>
<accession>Q1IIS8</accession>
<reference evidence="7 8" key="1">
    <citation type="journal article" date="2009" name="Appl. Environ. Microbiol.">
        <title>Three genomes from the phylum Acidobacteria provide insight into the lifestyles of these microorganisms in soils.</title>
        <authorList>
            <person name="Ward N.L."/>
            <person name="Challacombe J.F."/>
            <person name="Janssen P.H."/>
            <person name="Henrissat B."/>
            <person name="Coutinho P.M."/>
            <person name="Wu M."/>
            <person name="Xie G."/>
            <person name="Haft D.H."/>
            <person name="Sait M."/>
            <person name="Badger J."/>
            <person name="Barabote R.D."/>
            <person name="Bradley B."/>
            <person name="Brettin T.S."/>
            <person name="Brinkac L.M."/>
            <person name="Bruce D."/>
            <person name="Creasy T."/>
            <person name="Daugherty S.C."/>
            <person name="Davidsen T.M."/>
            <person name="DeBoy R.T."/>
            <person name="Detter J.C."/>
            <person name="Dodson R.J."/>
            <person name="Durkin A.S."/>
            <person name="Ganapathy A."/>
            <person name="Gwinn-Giglio M."/>
            <person name="Han C.S."/>
            <person name="Khouri H."/>
            <person name="Kiss H."/>
            <person name="Kothari S.P."/>
            <person name="Madupu R."/>
            <person name="Nelson K.E."/>
            <person name="Nelson W.C."/>
            <person name="Paulsen I."/>
            <person name="Penn K."/>
            <person name="Ren Q."/>
            <person name="Rosovitz M.J."/>
            <person name="Selengut J.D."/>
            <person name="Shrivastava S."/>
            <person name="Sullivan S.A."/>
            <person name="Tapia R."/>
            <person name="Thompson L.S."/>
            <person name="Watkins K.L."/>
            <person name="Yang Q."/>
            <person name="Yu C."/>
            <person name="Zafar N."/>
            <person name="Zhou L."/>
            <person name="Kuske C.R."/>
        </authorList>
    </citation>
    <scope>NUCLEOTIDE SEQUENCE [LARGE SCALE GENOMIC DNA]</scope>
    <source>
        <strain evidence="7 8">Ellin345</strain>
    </source>
</reference>
<keyword evidence="1" id="KW-0645">Protease</keyword>
<dbReference type="OrthoDB" id="9813435at2"/>
<dbReference type="Gene3D" id="3.40.50.200">
    <property type="entry name" value="Peptidase S8/S53 domain"/>
    <property type="match status" value="2"/>
</dbReference>
<feature type="region of interest" description="Disordered" evidence="4">
    <location>
        <begin position="1"/>
        <end position="28"/>
    </location>
</feature>
<dbReference type="STRING" id="204669.Acid345_4222"/>
<evidence type="ECO:0000256" key="4">
    <source>
        <dbReference type="SAM" id="MobiDB-lite"/>
    </source>
</evidence>
<evidence type="ECO:0000256" key="1">
    <source>
        <dbReference type="ARBA" id="ARBA00022670"/>
    </source>
</evidence>
<keyword evidence="5" id="KW-0472">Membrane</keyword>
<dbReference type="InterPro" id="IPR036852">
    <property type="entry name" value="Peptidase_S8/S53_dom_sf"/>
</dbReference>
<dbReference type="SUPFAM" id="SSF52743">
    <property type="entry name" value="Subtilisin-like"/>
    <property type="match status" value="1"/>
</dbReference>
<dbReference type="EnsemblBacteria" id="ABF43222">
    <property type="protein sequence ID" value="ABF43222"/>
    <property type="gene ID" value="Acid345_4222"/>
</dbReference>
<keyword evidence="2" id="KW-0378">Hydrolase</keyword>
<feature type="region of interest" description="Disordered" evidence="4">
    <location>
        <begin position="80"/>
        <end position="100"/>
    </location>
</feature>
<dbReference type="EMBL" id="CP000360">
    <property type="protein sequence ID" value="ABF43222.1"/>
    <property type="molecule type" value="Genomic_DNA"/>
</dbReference>
<dbReference type="InterPro" id="IPR034075">
    <property type="entry name" value="Glr3161-like_dom"/>
</dbReference>
<gene>
    <name evidence="7" type="ordered locus">Acid345_4222</name>
</gene>
<dbReference type="eggNOG" id="COG1404">
    <property type="taxonomic scope" value="Bacteria"/>
</dbReference>
<dbReference type="Proteomes" id="UP000002432">
    <property type="component" value="Chromosome"/>
</dbReference>
<evidence type="ECO:0000313" key="7">
    <source>
        <dbReference type="EMBL" id="ABF43222.1"/>
    </source>
</evidence>
<dbReference type="PROSITE" id="PS00138">
    <property type="entry name" value="SUBTILASE_SER"/>
    <property type="match status" value="1"/>
</dbReference>
<keyword evidence="3" id="KW-0720">Serine protease</keyword>
<evidence type="ECO:0000256" key="5">
    <source>
        <dbReference type="SAM" id="Phobius"/>
    </source>
</evidence>